<feature type="transmembrane region" description="Helical" evidence="8">
    <location>
        <begin position="345"/>
        <end position="369"/>
    </location>
</feature>
<dbReference type="OrthoDB" id="9781705at2"/>
<evidence type="ECO:0000313" key="11">
    <source>
        <dbReference type="Proteomes" id="UP000309061"/>
    </source>
</evidence>
<dbReference type="PANTHER" id="PTHR30177">
    <property type="entry name" value="GLYCINE BETAINE/L-PROLINE TRANSPORT SYSTEM PERMEASE PROTEIN PROW"/>
    <property type="match status" value="1"/>
</dbReference>
<dbReference type="SUPFAM" id="SSF161098">
    <property type="entry name" value="MetI-like"/>
    <property type="match status" value="1"/>
</dbReference>
<dbReference type="SUPFAM" id="SSF53850">
    <property type="entry name" value="Periplasmic binding protein-like II"/>
    <property type="match status" value="1"/>
</dbReference>
<comment type="similarity">
    <text evidence="7">In the N-terminal section; belongs to the binding-protein-dependent transport system permease family.</text>
</comment>
<feature type="transmembrane region" description="Helical" evidence="8">
    <location>
        <begin position="301"/>
        <end position="325"/>
    </location>
</feature>
<dbReference type="Gene3D" id="3.40.190.10">
    <property type="entry name" value="Periplasmic binding protein-like II"/>
    <property type="match status" value="1"/>
</dbReference>
<comment type="similarity">
    <text evidence="6">In the C-terminal section; belongs to the OsmX family.</text>
</comment>
<feature type="domain" description="ABC transmembrane type-1" evidence="9">
    <location>
        <begin position="297"/>
        <end position="476"/>
    </location>
</feature>
<keyword evidence="4 8" id="KW-1133">Transmembrane helix</keyword>
<comment type="subcellular location">
    <subcellularLocation>
        <location evidence="1 8">Cell membrane</location>
        <topology evidence="1 8">Multi-pass membrane protein</topology>
    </subcellularLocation>
</comment>
<sequence>MAVLAFLAPFVALGATGREEMRIGSKKFTESVILADIAGELARSTGAAVAQRQELGGTRMLWDALKAGEIDLYPEYSGTLEYEILAGESGESDRDLDRALALLGLKKSPPLGFGDAYVLGMRREAAQRLAIHRISDLARHSSLRFGLSDEFLRRRDGWPALSAAYGLEGETARGFDHDIAYKALLDGSIDVVDLYATDPEAADPRITVLEDDLARLRENQAVLLYRVELERNAPAALSSILRMAGTIDAAAMIAMNKSVKFEKRAESEVAARFVAARFGLPFVNREEGLWHRVLRRGAEHLRLTAVSLAAAIAVGLPLGVSAAFYPGLGRVALAMTAILQTIPSLALLVFMIPLLGVGAAPAIAALFLYSLLPIVRNTATGVANIPRPLRNSAIALGLSPARRLLLVELPLASPSILAGIKTAAVLNIGTATLGALIGAGGFGQPIFSGVRLDDFGMILEGAVPAALLALAVEAFFDFVERRLFPRGLRRPL</sequence>
<evidence type="ECO:0000256" key="3">
    <source>
        <dbReference type="ARBA" id="ARBA00022692"/>
    </source>
</evidence>
<evidence type="ECO:0000256" key="4">
    <source>
        <dbReference type="ARBA" id="ARBA00022989"/>
    </source>
</evidence>
<proteinExistence type="inferred from homology"/>
<feature type="transmembrane region" description="Helical" evidence="8">
    <location>
        <begin position="424"/>
        <end position="443"/>
    </location>
</feature>
<dbReference type="PROSITE" id="PS50928">
    <property type="entry name" value="ABC_TM1"/>
    <property type="match status" value="1"/>
</dbReference>
<dbReference type="InterPro" id="IPR035906">
    <property type="entry name" value="MetI-like_sf"/>
</dbReference>
<dbReference type="Pfam" id="PF04069">
    <property type="entry name" value="OpuAC"/>
    <property type="match status" value="1"/>
</dbReference>
<keyword evidence="11" id="KW-1185">Reference proteome</keyword>
<organism evidence="10 11">
    <name type="scientific">Methylocystis heyeri</name>
    <dbReference type="NCBI Taxonomy" id="391905"/>
    <lineage>
        <taxon>Bacteria</taxon>
        <taxon>Pseudomonadati</taxon>
        <taxon>Pseudomonadota</taxon>
        <taxon>Alphaproteobacteria</taxon>
        <taxon>Hyphomicrobiales</taxon>
        <taxon>Methylocystaceae</taxon>
        <taxon>Methylocystis</taxon>
    </lineage>
</organism>
<dbReference type="InterPro" id="IPR000515">
    <property type="entry name" value="MetI-like"/>
</dbReference>
<evidence type="ECO:0000256" key="1">
    <source>
        <dbReference type="ARBA" id="ARBA00004651"/>
    </source>
</evidence>
<evidence type="ECO:0000256" key="7">
    <source>
        <dbReference type="ARBA" id="ARBA00035652"/>
    </source>
</evidence>
<keyword evidence="5 8" id="KW-0472">Membrane</keyword>
<dbReference type="Pfam" id="PF00528">
    <property type="entry name" value="BPD_transp_1"/>
    <property type="match status" value="1"/>
</dbReference>
<keyword evidence="2 8" id="KW-0813">Transport</keyword>
<evidence type="ECO:0000313" key="10">
    <source>
        <dbReference type="EMBL" id="QGM45992.1"/>
    </source>
</evidence>
<evidence type="ECO:0000256" key="6">
    <source>
        <dbReference type="ARBA" id="ARBA00035642"/>
    </source>
</evidence>
<evidence type="ECO:0000259" key="9">
    <source>
        <dbReference type="PROSITE" id="PS50928"/>
    </source>
</evidence>
<dbReference type="KEGG" id="mhey:H2LOC_009915"/>
<dbReference type="AlphaFoldDB" id="A0A6B8KEE2"/>
<name>A0A6B8KEE2_9HYPH</name>
<gene>
    <name evidence="10" type="ORF">H2LOC_009915</name>
</gene>
<accession>A0A6B8KEE2</accession>
<dbReference type="GO" id="GO:0043190">
    <property type="term" value="C:ATP-binding cassette (ABC) transporter complex"/>
    <property type="evidence" value="ECO:0007669"/>
    <property type="project" value="InterPro"/>
</dbReference>
<evidence type="ECO:0000256" key="8">
    <source>
        <dbReference type="RuleBase" id="RU363032"/>
    </source>
</evidence>
<reference evidence="10 11" key="1">
    <citation type="submission" date="2019-11" db="EMBL/GenBank/DDBJ databases">
        <title>The genome sequence of Methylocystis heyeri.</title>
        <authorList>
            <person name="Oshkin I.Y."/>
            <person name="Miroshnikov K."/>
            <person name="Dedysh S.N."/>
        </authorList>
    </citation>
    <scope>NUCLEOTIDE SEQUENCE [LARGE SCALE GENOMIC DNA]</scope>
    <source>
        <strain evidence="10 11">H2</strain>
    </source>
</reference>
<feature type="transmembrane region" description="Helical" evidence="8">
    <location>
        <begin position="455"/>
        <end position="479"/>
    </location>
</feature>
<dbReference type="InterPro" id="IPR051204">
    <property type="entry name" value="ABC_transp_perm/SBD"/>
</dbReference>
<comment type="similarity">
    <text evidence="8">Belongs to the binding-protein-dependent transport system permease family.</text>
</comment>
<dbReference type="Gene3D" id="1.10.3720.10">
    <property type="entry name" value="MetI-like"/>
    <property type="match status" value="1"/>
</dbReference>
<dbReference type="GO" id="GO:0022857">
    <property type="term" value="F:transmembrane transporter activity"/>
    <property type="evidence" value="ECO:0007669"/>
    <property type="project" value="InterPro"/>
</dbReference>
<dbReference type="InterPro" id="IPR007210">
    <property type="entry name" value="ABC_Gly_betaine_transp_sub-bd"/>
</dbReference>
<protein>
    <submittedName>
        <fullName evidence="10">ABC transporter permease subunit</fullName>
    </submittedName>
</protein>
<dbReference type="GO" id="GO:0031460">
    <property type="term" value="P:glycine betaine transport"/>
    <property type="evidence" value="ECO:0007669"/>
    <property type="project" value="UniProtKB-ARBA"/>
</dbReference>
<dbReference type="FunFam" id="1.10.3720.10:FF:000001">
    <property type="entry name" value="Glycine betaine ABC transporter, permease"/>
    <property type="match status" value="1"/>
</dbReference>
<dbReference type="Proteomes" id="UP000309061">
    <property type="component" value="Chromosome"/>
</dbReference>
<evidence type="ECO:0000256" key="2">
    <source>
        <dbReference type="ARBA" id="ARBA00022448"/>
    </source>
</evidence>
<dbReference type="PANTHER" id="PTHR30177:SF4">
    <property type="entry name" value="OSMOPROTECTANT IMPORT PERMEASE PROTEIN OSMW"/>
    <property type="match status" value="1"/>
</dbReference>
<evidence type="ECO:0000256" key="5">
    <source>
        <dbReference type="ARBA" id="ARBA00023136"/>
    </source>
</evidence>
<dbReference type="EMBL" id="CP046052">
    <property type="protein sequence ID" value="QGM45992.1"/>
    <property type="molecule type" value="Genomic_DNA"/>
</dbReference>
<dbReference type="CDD" id="cd06261">
    <property type="entry name" value="TM_PBP2"/>
    <property type="match status" value="1"/>
</dbReference>
<keyword evidence="3 8" id="KW-0812">Transmembrane</keyword>
<dbReference type="Gene3D" id="3.40.190.120">
    <property type="entry name" value="Osmoprotection protein (prox), domain 2"/>
    <property type="match status" value="1"/>
</dbReference>